<protein>
    <recommendedName>
        <fullName evidence="3">Metallopeptidase family protein</fullName>
    </recommendedName>
</protein>
<gene>
    <name evidence="1" type="ORF">B8X04_09750</name>
</gene>
<dbReference type="Gene3D" id="3.30.2010.20">
    <property type="match status" value="1"/>
</dbReference>
<evidence type="ECO:0000313" key="2">
    <source>
        <dbReference type="Proteomes" id="UP000216867"/>
    </source>
</evidence>
<dbReference type="SUPFAM" id="SSF55486">
    <property type="entry name" value="Metalloproteases ('zincins'), catalytic domain"/>
    <property type="match status" value="1"/>
</dbReference>
<dbReference type="CDD" id="cd12952">
    <property type="entry name" value="MMP_ACEL2062"/>
    <property type="match status" value="1"/>
</dbReference>
<organism evidence="1 2">
    <name type="scientific">Brevibacterium casei</name>
    <dbReference type="NCBI Taxonomy" id="33889"/>
    <lineage>
        <taxon>Bacteria</taxon>
        <taxon>Bacillati</taxon>
        <taxon>Actinomycetota</taxon>
        <taxon>Actinomycetes</taxon>
        <taxon>Micrococcales</taxon>
        <taxon>Brevibacteriaceae</taxon>
        <taxon>Brevibacterium</taxon>
    </lineage>
</organism>
<dbReference type="RefSeq" id="WP_095376147.1">
    <property type="nucleotide sequence ID" value="NZ_JBNHBT010000007.1"/>
</dbReference>
<evidence type="ECO:0000313" key="1">
    <source>
        <dbReference type="EMBL" id="PAK95546.1"/>
    </source>
</evidence>
<dbReference type="AlphaFoldDB" id="A0A269ZF05"/>
<dbReference type="InterPro" id="IPR038555">
    <property type="entry name" value="Zincin_1_sf"/>
</dbReference>
<accession>A0A269ZF05</accession>
<name>A0A269ZF05_9MICO</name>
<evidence type="ECO:0008006" key="3">
    <source>
        <dbReference type="Google" id="ProtNLM"/>
    </source>
</evidence>
<dbReference type="EMBL" id="NCWY01000007">
    <property type="protein sequence ID" value="PAK95546.1"/>
    <property type="molecule type" value="Genomic_DNA"/>
</dbReference>
<sequence length="115" mass="13036">MEYLSEEEFESILDEAIEDLPAGVTDELDNVALFVEDAPEDGSPTLLGLYDGTPIGERGQRGLEMPDTIFLYRNNLIAYAEDRDHLREEIVVTIVHEIAHFYGIDDDRLHEIGWG</sequence>
<dbReference type="InterPro" id="IPR010428">
    <property type="entry name" value="Zincin_1"/>
</dbReference>
<comment type="caution">
    <text evidence="1">The sequence shown here is derived from an EMBL/GenBank/DDBJ whole genome shotgun (WGS) entry which is preliminary data.</text>
</comment>
<dbReference type="Pfam" id="PF06262">
    <property type="entry name" value="Zincin_1"/>
    <property type="match status" value="1"/>
</dbReference>
<dbReference type="Proteomes" id="UP000216867">
    <property type="component" value="Unassembled WGS sequence"/>
</dbReference>
<reference evidence="1 2" key="1">
    <citation type="submission" date="2017-04" db="EMBL/GenBank/DDBJ databases">
        <title>Kefir bacterial isolates.</title>
        <authorList>
            <person name="Kim Y."/>
            <person name="Blasche S."/>
            <person name="Patil K.R."/>
        </authorList>
    </citation>
    <scope>NUCLEOTIDE SEQUENCE [LARGE SCALE GENOMIC DNA]</scope>
    <source>
        <strain evidence="1 2">OG2</strain>
    </source>
</reference>
<proteinExistence type="predicted"/>